<dbReference type="RefSeq" id="WP_114073384.1">
    <property type="nucleotide sequence ID" value="NZ_CP029554.1"/>
</dbReference>
<evidence type="ECO:0000313" key="2">
    <source>
        <dbReference type="EMBL" id="AXE34993.1"/>
    </source>
</evidence>
<protein>
    <submittedName>
        <fullName evidence="2">GNAT family N-acetyltransferase</fullName>
    </submittedName>
</protein>
<dbReference type="KEGG" id="chrb:DK843_12205"/>
<dbReference type="InterPro" id="IPR017255">
    <property type="entry name" value="AcTrfase_GNAT_prd"/>
</dbReference>
<feature type="domain" description="N-acetyltransferase" evidence="1">
    <location>
        <begin position="1"/>
        <end position="147"/>
    </location>
</feature>
<gene>
    <name evidence="2" type="ORF">DK843_12205</name>
</gene>
<evidence type="ECO:0000313" key="3">
    <source>
        <dbReference type="Proteomes" id="UP000252038"/>
    </source>
</evidence>
<reference evidence="2 3" key="1">
    <citation type="submission" date="2018-05" db="EMBL/GenBank/DDBJ databases">
        <title>Genome sequencing, assembly and analysis of the novel insecticidal bacterium, Chromobacterium phragmitis.</title>
        <authorList>
            <person name="Sparks M.E."/>
            <person name="Blackburn M.B."/>
            <person name="Gundersen-Rindal D.E."/>
        </authorList>
    </citation>
    <scope>NUCLEOTIDE SEQUENCE [LARGE SCALE GENOMIC DNA]</scope>
    <source>
        <strain evidence="2">IIBBL 274-1</strain>
    </source>
</reference>
<dbReference type="AlphaFoldDB" id="A0A344UI95"/>
<dbReference type="PROSITE" id="PS51186">
    <property type="entry name" value="GNAT"/>
    <property type="match status" value="1"/>
</dbReference>
<dbReference type="InterPro" id="IPR016181">
    <property type="entry name" value="Acyl_CoA_acyltransferase"/>
</dbReference>
<dbReference type="CDD" id="cd04301">
    <property type="entry name" value="NAT_SF"/>
    <property type="match status" value="1"/>
</dbReference>
<proteinExistence type="predicted"/>
<dbReference type="PANTHER" id="PTHR43072:SF36">
    <property type="entry name" value="RIBOSOMAL-PROTEIN-ALANINE ACETYLTRANSFERASE"/>
    <property type="match status" value="1"/>
</dbReference>
<sequence>MLIRQIQPSDFAFISSVMDEWWGGRQVSHLLHRMFFDHFSDTGFAAVEGEEIVGFLVGFQSLSRPEIGYIHFVGVSPAARGKEIGRSLYRRFFAAARERGCLEAQAITSPGNAASIAFHQRMGFALLEGDGVEEGVPVALDYSGPGQHRARFSLPLAQAVFQVTRPQAD</sequence>
<dbReference type="InterPro" id="IPR000182">
    <property type="entry name" value="GNAT_dom"/>
</dbReference>
<dbReference type="Proteomes" id="UP000252038">
    <property type="component" value="Chromosome"/>
</dbReference>
<dbReference type="SUPFAM" id="SSF55729">
    <property type="entry name" value="Acyl-CoA N-acyltransferases (Nat)"/>
    <property type="match status" value="1"/>
</dbReference>
<accession>A0A344UI95</accession>
<dbReference type="GO" id="GO:0016747">
    <property type="term" value="F:acyltransferase activity, transferring groups other than amino-acyl groups"/>
    <property type="evidence" value="ECO:0007669"/>
    <property type="project" value="InterPro"/>
</dbReference>
<name>A0A344UI95_9NEIS</name>
<keyword evidence="2" id="KW-0808">Transferase</keyword>
<organism evidence="2 3">
    <name type="scientific">Chromobacterium phragmitis</name>
    <dbReference type="NCBI Taxonomy" id="2202141"/>
    <lineage>
        <taxon>Bacteria</taxon>
        <taxon>Pseudomonadati</taxon>
        <taxon>Pseudomonadota</taxon>
        <taxon>Betaproteobacteria</taxon>
        <taxon>Neisseriales</taxon>
        <taxon>Chromobacteriaceae</taxon>
        <taxon>Chromobacterium</taxon>
    </lineage>
</organism>
<dbReference type="EMBL" id="CP029554">
    <property type="protein sequence ID" value="AXE34993.1"/>
    <property type="molecule type" value="Genomic_DNA"/>
</dbReference>
<dbReference type="Pfam" id="PF00583">
    <property type="entry name" value="Acetyltransf_1"/>
    <property type="match status" value="1"/>
</dbReference>
<dbReference type="PANTHER" id="PTHR43072">
    <property type="entry name" value="N-ACETYLTRANSFERASE"/>
    <property type="match status" value="1"/>
</dbReference>
<dbReference type="Gene3D" id="3.40.630.30">
    <property type="match status" value="1"/>
</dbReference>
<dbReference type="PIRSF" id="PIRSF037663">
    <property type="entry name" value="Acetyltransf_GNAT_prd"/>
    <property type="match status" value="1"/>
</dbReference>
<evidence type="ECO:0000259" key="1">
    <source>
        <dbReference type="PROSITE" id="PS51186"/>
    </source>
</evidence>